<evidence type="ECO:0000256" key="9">
    <source>
        <dbReference type="SAM" id="MobiDB-lite"/>
    </source>
</evidence>
<dbReference type="Proteomes" id="UP000008810">
    <property type="component" value="Chromosome 2"/>
</dbReference>
<dbReference type="OMA" id="AGGQMYH"/>
<feature type="domain" description="Homeobox" evidence="10">
    <location>
        <begin position="371"/>
        <end position="434"/>
    </location>
</feature>
<dbReference type="EnsemblPlants" id="PNT73195">
    <property type="protein sequence ID" value="PNT73195"/>
    <property type="gene ID" value="BRADI_2g54940v3"/>
</dbReference>
<dbReference type="SMART" id="SM00574">
    <property type="entry name" value="POX"/>
    <property type="match status" value="1"/>
</dbReference>
<dbReference type="InterPro" id="IPR008422">
    <property type="entry name" value="KN_HD"/>
</dbReference>
<dbReference type="EMBL" id="CM000881">
    <property type="protein sequence ID" value="KQK10570.1"/>
    <property type="molecule type" value="Genomic_DNA"/>
</dbReference>
<dbReference type="Gramene" id="PNT73195">
    <property type="protein sequence ID" value="PNT73195"/>
    <property type="gene ID" value="BRADI_2g54940v3"/>
</dbReference>
<evidence type="ECO:0000259" key="10">
    <source>
        <dbReference type="PROSITE" id="PS50071"/>
    </source>
</evidence>
<name>I1HTD8_BRADI</name>
<feature type="region of interest" description="Disordered" evidence="9">
    <location>
        <begin position="145"/>
        <end position="180"/>
    </location>
</feature>
<dbReference type="PROSITE" id="PS50071">
    <property type="entry name" value="HOMEOBOX_2"/>
    <property type="match status" value="1"/>
</dbReference>
<keyword evidence="13" id="KW-1185">Reference proteome</keyword>
<keyword evidence="3" id="KW-0805">Transcription regulation</keyword>
<evidence type="ECO:0000313" key="12">
    <source>
        <dbReference type="EnsemblPlants" id="KQK10570"/>
    </source>
</evidence>
<feature type="region of interest" description="Disordered" evidence="9">
    <location>
        <begin position="1"/>
        <end position="25"/>
    </location>
</feature>
<organism evidence="11">
    <name type="scientific">Brachypodium distachyon</name>
    <name type="common">Purple false brome</name>
    <name type="synonym">Trachynia distachya</name>
    <dbReference type="NCBI Taxonomy" id="15368"/>
    <lineage>
        <taxon>Eukaryota</taxon>
        <taxon>Viridiplantae</taxon>
        <taxon>Streptophyta</taxon>
        <taxon>Embryophyta</taxon>
        <taxon>Tracheophyta</taxon>
        <taxon>Spermatophyta</taxon>
        <taxon>Magnoliopsida</taxon>
        <taxon>Liliopsida</taxon>
        <taxon>Poales</taxon>
        <taxon>Poaceae</taxon>
        <taxon>BOP clade</taxon>
        <taxon>Pooideae</taxon>
        <taxon>Stipodae</taxon>
        <taxon>Brachypodieae</taxon>
        <taxon>Brachypodium</taxon>
    </lineage>
</organism>
<reference evidence="11 12" key="1">
    <citation type="journal article" date="2010" name="Nature">
        <title>Genome sequencing and analysis of the model grass Brachypodium distachyon.</title>
        <authorList>
            <consortium name="International Brachypodium Initiative"/>
        </authorList>
    </citation>
    <scope>NUCLEOTIDE SEQUENCE [LARGE SCALE GENOMIC DNA]</scope>
    <source>
        <strain evidence="11 12">Bd21</strain>
    </source>
</reference>
<sequence>MSSPAGGGYGGGAGSGAEPAHHHGHAHGHLLLQHHYAHHVAAAAAAAAGGQMYHVPQHSRREKLRFPPDGAAASDSPATQQLAPQQHGAPGAWPPPAFYSYASSSSSYSPHSPTTLPQQTVPSNGLTAAPQQLPQIPAQQNFSLSLSSASSNPPATPRRQPQQQLAGARGPAAPAAATGPYGPFTGYATVLGRSRFLDPAQKLLEEICDVGGAGAHVDRSVPGEDLLDADPVDVEDHDVVGHELDAATDRDAGSMSGAEQHWKKTRLISMMEEVCKRYRQYYQQVQAVIASFETVAGFSNAAPFAAMALRVMAKHFKCLKSMILNQLRNTSKIAVKEGMSKDIVVFGLGGGGGGGAGFQRGSSVNGFGQPNNIWRPQRGLPERSVSVLRAWLFEHFLHPYPTDGDKQMLAKQTGLTRNQVSNWFINARVRLWKPMVEEIHNLEMKIHKRSAPDKGQHGIHNLTQHSSQCSGKRSEPCDSQPGQISSITRNHHTPASHGFPDELSQMSQSIQQSQVSLAYNRLSSQHNMASPQHQHVSGVGGAGSSSVSLTLGLHQNNRVCFGEPLQSALPANLAHRFGLEDVNDAYAMSSFAGQDRHFTKDIGGHLLHDFVG</sequence>
<reference evidence="11" key="2">
    <citation type="submission" date="2017-06" db="EMBL/GenBank/DDBJ databases">
        <title>WGS assembly of Brachypodium distachyon.</title>
        <authorList>
            <consortium name="The International Brachypodium Initiative"/>
            <person name="Lucas S."/>
            <person name="Harmon-Smith M."/>
            <person name="Lail K."/>
            <person name="Tice H."/>
            <person name="Grimwood J."/>
            <person name="Bruce D."/>
            <person name="Barry K."/>
            <person name="Shu S."/>
            <person name="Lindquist E."/>
            <person name="Wang M."/>
            <person name="Pitluck S."/>
            <person name="Vogel J.P."/>
            <person name="Garvin D.F."/>
            <person name="Mockler T.C."/>
            <person name="Schmutz J."/>
            <person name="Rokhsar D."/>
            <person name="Bevan M.W."/>
        </authorList>
    </citation>
    <scope>NUCLEOTIDE SEQUENCE</scope>
    <source>
        <strain evidence="11">Bd21</strain>
    </source>
</reference>
<dbReference type="GO" id="GO:0005634">
    <property type="term" value="C:nucleus"/>
    <property type="evidence" value="ECO:0000318"/>
    <property type="project" value="GO_Central"/>
</dbReference>
<dbReference type="EMBL" id="CM000881">
    <property type="protein sequence ID" value="PNT73195.1"/>
    <property type="molecule type" value="Genomic_DNA"/>
</dbReference>
<dbReference type="RefSeq" id="XP_003564609.1">
    <property type="nucleotide sequence ID" value="XM_003564561.4"/>
</dbReference>
<feature type="compositionally biased region" description="Low complexity" evidence="9">
    <location>
        <begin position="98"/>
        <end position="113"/>
    </location>
</feature>
<dbReference type="Gramene" id="KQK10570">
    <property type="protein sequence ID" value="KQK10570"/>
    <property type="gene ID" value="BRADI_2g54940v3"/>
</dbReference>
<dbReference type="KEGG" id="bdi:100823746"/>
<keyword evidence="4 8" id="KW-0238">DNA-binding</keyword>
<evidence type="ECO:0000256" key="8">
    <source>
        <dbReference type="PROSITE-ProRule" id="PRU00108"/>
    </source>
</evidence>
<dbReference type="GO" id="GO:0006355">
    <property type="term" value="P:regulation of DNA-templated transcription"/>
    <property type="evidence" value="ECO:0007669"/>
    <property type="project" value="InterPro"/>
</dbReference>
<feature type="DNA-binding region" description="Homeobox" evidence="8">
    <location>
        <begin position="373"/>
        <end position="435"/>
    </location>
</feature>
<dbReference type="InterPro" id="IPR009057">
    <property type="entry name" value="Homeodomain-like_sf"/>
</dbReference>
<dbReference type="FunCoup" id="I1HTD8">
    <property type="interactions" value="1284"/>
</dbReference>
<feature type="compositionally biased region" description="Low complexity" evidence="9">
    <location>
        <begin position="67"/>
        <end position="78"/>
    </location>
</feature>
<dbReference type="AlphaFoldDB" id="I1HTD8"/>
<keyword evidence="6" id="KW-0804">Transcription</keyword>
<dbReference type="Gene3D" id="1.10.10.60">
    <property type="entry name" value="Homeodomain-like"/>
    <property type="match status" value="1"/>
</dbReference>
<dbReference type="PANTHER" id="PTHR11850">
    <property type="entry name" value="HOMEOBOX PROTEIN TRANSCRIPTION FACTORS"/>
    <property type="match status" value="1"/>
</dbReference>
<evidence type="ECO:0000313" key="11">
    <source>
        <dbReference type="EMBL" id="KQK10570.1"/>
    </source>
</evidence>
<dbReference type="OrthoDB" id="10056939at2759"/>
<dbReference type="CDD" id="cd00086">
    <property type="entry name" value="homeodomain"/>
    <property type="match status" value="1"/>
</dbReference>
<dbReference type="Pfam" id="PF05920">
    <property type="entry name" value="Homeobox_KN"/>
    <property type="match status" value="1"/>
</dbReference>
<feature type="region of interest" description="Disordered" evidence="9">
    <location>
        <begin position="449"/>
        <end position="507"/>
    </location>
</feature>
<evidence type="ECO:0000256" key="3">
    <source>
        <dbReference type="ARBA" id="ARBA00023015"/>
    </source>
</evidence>
<dbReference type="HOGENOM" id="CLU_011058_3_0_1"/>
<comment type="subcellular location">
    <subcellularLocation>
        <location evidence="1 8">Nucleus</location>
    </subcellularLocation>
</comment>
<feature type="compositionally biased region" description="Gly residues" evidence="9">
    <location>
        <begin position="1"/>
        <end position="15"/>
    </location>
</feature>
<evidence type="ECO:0000256" key="1">
    <source>
        <dbReference type="ARBA" id="ARBA00004123"/>
    </source>
</evidence>
<dbReference type="FunFam" id="1.10.10.60:FF:000117">
    <property type="entry name" value="BEL1-like homeodomain protein 9"/>
    <property type="match status" value="1"/>
</dbReference>
<protein>
    <recommendedName>
        <fullName evidence="10">Homeobox domain-containing protein</fullName>
    </recommendedName>
</protein>
<dbReference type="InterPro" id="IPR006563">
    <property type="entry name" value="POX_dom"/>
</dbReference>
<dbReference type="InterPro" id="IPR050224">
    <property type="entry name" value="TALE_homeobox"/>
</dbReference>
<gene>
    <name evidence="12" type="primary">LOC100823746</name>
    <name evidence="11" type="ORF">BRADI_2g54940v3</name>
</gene>
<evidence type="ECO:0000313" key="13">
    <source>
        <dbReference type="Proteomes" id="UP000008810"/>
    </source>
</evidence>
<feature type="compositionally biased region" description="Polar residues" evidence="9">
    <location>
        <begin position="461"/>
        <end position="471"/>
    </location>
</feature>
<evidence type="ECO:0000256" key="5">
    <source>
        <dbReference type="ARBA" id="ARBA00023155"/>
    </source>
</evidence>
<dbReference type="EnsemblPlants" id="KQK10570">
    <property type="protein sequence ID" value="KQK10570"/>
    <property type="gene ID" value="BRADI_2g54940v3"/>
</dbReference>
<dbReference type="SMART" id="SM00389">
    <property type="entry name" value="HOX"/>
    <property type="match status" value="1"/>
</dbReference>
<keyword evidence="5 8" id="KW-0371">Homeobox</keyword>
<accession>I1HTD8</accession>
<proteinExistence type="inferred from homology"/>
<comment type="similarity">
    <text evidence="2">Belongs to the TALE/BELL homeobox family.</text>
</comment>
<feature type="region of interest" description="Disordered" evidence="9">
    <location>
        <begin position="65"/>
        <end position="129"/>
    </location>
</feature>
<dbReference type="eggNOG" id="KOG0773">
    <property type="taxonomic scope" value="Eukaryota"/>
</dbReference>
<reference evidence="12" key="3">
    <citation type="submission" date="2018-08" db="UniProtKB">
        <authorList>
            <consortium name="EnsemblPlants"/>
        </authorList>
    </citation>
    <scope>IDENTIFICATION</scope>
    <source>
        <strain evidence="12">cv. Bd21</strain>
    </source>
</reference>
<dbReference type="GeneID" id="100823746"/>
<dbReference type="STRING" id="15368.I1HTD8"/>
<dbReference type="GO" id="GO:0003677">
    <property type="term" value="F:DNA binding"/>
    <property type="evidence" value="ECO:0007669"/>
    <property type="project" value="UniProtKB-UniRule"/>
</dbReference>
<evidence type="ECO:0000256" key="7">
    <source>
        <dbReference type="ARBA" id="ARBA00023242"/>
    </source>
</evidence>
<evidence type="ECO:0000256" key="6">
    <source>
        <dbReference type="ARBA" id="ARBA00023163"/>
    </source>
</evidence>
<evidence type="ECO:0000256" key="2">
    <source>
        <dbReference type="ARBA" id="ARBA00006454"/>
    </source>
</evidence>
<keyword evidence="7 8" id="KW-0539">Nucleus</keyword>
<dbReference type="SUPFAM" id="SSF46689">
    <property type="entry name" value="Homeodomain-like"/>
    <property type="match status" value="1"/>
</dbReference>
<dbReference type="InterPro" id="IPR001356">
    <property type="entry name" value="HD"/>
</dbReference>
<dbReference type="Pfam" id="PF07526">
    <property type="entry name" value="POX"/>
    <property type="match status" value="1"/>
</dbReference>
<feature type="compositionally biased region" description="Polar residues" evidence="9">
    <location>
        <begin position="114"/>
        <end position="126"/>
    </location>
</feature>
<evidence type="ECO:0000256" key="4">
    <source>
        <dbReference type="ARBA" id="ARBA00023125"/>
    </source>
</evidence>